<dbReference type="Gene3D" id="3.80.30.20">
    <property type="entry name" value="tm_1862 like domain"/>
    <property type="match status" value="1"/>
</dbReference>
<dbReference type="InterPro" id="IPR007197">
    <property type="entry name" value="rSAM"/>
</dbReference>
<dbReference type="PATRIC" id="fig|35818.11.peg.949"/>
<dbReference type="PANTHER" id="PTHR11135">
    <property type="entry name" value="HISTONE ACETYLTRANSFERASE-RELATED"/>
    <property type="match status" value="1"/>
</dbReference>
<name>A0A0N1EBU6_9HELI</name>
<dbReference type="EMBL" id="JNOC01000022">
    <property type="protein sequence ID" value="KPH56040.1"/>
    <property type="molecule type" value="Genomic_DNA"/>
</dbReference>
<accession>A0A0N1EBU6</accession>
<dbReference type="SMART" id="SM00729">
    <property type="entry name" value="Elp3"/>
    <property type="match status" value="1"/>
</dbReference>
<dbReference type="STRING" id="35818.HPU229336_00375"/>
<reference evidence="7 8" key="1">
    <citation type="submission" date="2014-06" db="EMBL/GenBank/DDBJ databases">
        <title>Helicobacter pullorum isolates in fresh chicken meat - phenotypic and genotypic features.</title>
        <authorList>
            <person name="Borges V."/>
            <person name="Santos A."/>
            <person name="Correia C.B."/>
            <person name="Saraiva M."/>
            <person name="Menard A."/>
            <person name="Vieira L."/>
            <person name="Sampaio D.A."/>
            <person name="Gomes J.P."/>
            <person name="Oleastro M."/>
        </authorList>
    </citation>
    <scope>NUCLEOTIDE SEQUENCE [LARGE SCALE GENOMIC DNA]</scope>
    <source>
        <strain evidence="7 8">229334/12</strain>
    </source>
</reference>
<keyword evidence="6" id="KW-0411">Iron-sulfur</keyword>
<gene>
    <name evidence="7" type="ORF">HPU229334_04775</name>
</gene>
<dbReference type="NCBIfam" id="TIGR01212">
    <property type="entry name" value="TIGR01212 family radical SAM protein"/>
    <property type="match status" value="1"/>
</dbReference>
<keyword evidence="2" id="KW-0004">4Fe-4S</keyword>
<dbReference type="InterPro" id="IPR039661">
    <property type="entry name" value="ELP3"/>
</dbReference>
<dbReference type="OrthoDB" id="9801689at2"/>
<keyword evidence="4" id="KW-0479">Metal-binding</keyword>
<dbReference type="SFLD" id="SFLDS00029">
    <property type="entry name" value="Radical_SAM"/>
    <property type="match status" value="1"/>
</dbReference>
<keyword evidence="5" id="KW-0408">Iron</keyword>
<dbReference type="AlphaFoldDB" id="A0A0N1EBU6"/>
<sequence>MKQMLTFGRYCKRRFGERVRKVPIALAGFTCPNIDGTVAKGGCIFCKNESFSPTLEHEPKAPLKVNPNMQENPLLPMQLKQLHSQYQWQTDFHKNKFGVGKYMIYFQSFTNTYAPFSTLQKLYTEALNLPNVVGMSIGTRTDSVNLELLDYLAELQKIKGQEIWIEYGIQSVYDETLKLINRGHGTEEMEYWISQTKQRGLKVCSHIIYGLPNETKEMMLHSLNKVLEWGSDGIKVHPLYIIEKTILALMHKKGEYKPIPLNDYIELIVESLKIIPQNVVIHRVSAGVRNDTLIAPKWCFDKNIQMRAIRDALRDAGIEY</sequence>
<dbReference type="PROSITE" id="PS51918">
    <property type="entry name" value="RADICAL_SAM"/>
    <property type="match status" value="1"/>
</dbReference>
<dbReference type="InterPro" id="IPR032432">
    <property type="entry name" value="Radical_SAM_C"/>
</dbReference>
<organism evidence="7 8">
    <name type="scientific">Helicobacter pullorum</name>
    <dbReference type="NCBI Taxonomy" id="35818"/>
    <lineage>
        <taxon>Bacteria</taxon>
        <taxon>Pseudomonadati</taxon>
        <taxon>Campylobacterota</taxon>
        <taxon>Epsilonproteobacteria</taxon>
        <taxon>Campylobacterales</taxon>
        <taxon>Helicobacteraceae</taxon>
        <taxon>Helicobacter</taxon>
    </lineage>
</organism>
<evidence type="ECO:0000256" key="2">
    <source>
        <dbReference type="ARBA" id="ARBA00022485"/>
    </source>
</evidence>
<evidence type="ECO:0000313" key="7">
    <source>
        <dbReference type="EMBL" id="KPH56040.1"/>
    </source>
</evidence>
<dbReference type="Pfam" id="PF04055">
    <property type="entry name" value="Radical_SAM"/>
    <property type="match status" value="1"/>
</dbReference>
<comment type="caution">
    <text evidence="7">The sequence shown here is derived from an EMBL/GenBank/DDBJ whole genome shotgun (WGS) entry which is preliminary data.</text>
</comment>
<dbReference type="SFLD" id="SFLDG01086">
    <property type="entry name" value="elongater_protein-like"/>
    <property type="match status" value="1"/>
</dbReference>
<dbReference type="GO" id="GO:0046872">
    <property type="term" value="F:metal ion binding"/>
    <property type="evidence" value="ECO:0007669"/>
    <property type="project" value="UniProtKB-KW"/>
</dbReference>
<keyword evidence="3" id="KW-0949">S-adenosyl-L-methionine</keyword>
<dbReference type="SUPFAM" id="SSF102114">
    <property type="entry name" value="Radical SAM enzymes"/>
    <property type="match status" value="1"/>
</dbReference>
<dbReference type="Proteomes" id="UP000037997">
    <property type="component" value="Unassembled WGS sequence"/>
</dbReference>
<dbReference type="InterPro" id="IPR058240">
    <property type="entry name" value="rSAM_sf"/>
</dbReference>
<evidence type="ECO:0000256" key="3">
    <source>
        <dbReference type="ARBA" id="ARBA00022691"/>
    </source>
</evidence>
<protein>
    <submittedName>
        <fullName evidence="7">Radical SAM protein</fullName>
    </submittedName>
</protein>
<dbReference type="Pfam" id="PF16199">
    <property type="entry name" value="Radical_SAM_C"/>
    <property type="match status" value="1"/>
</dbReference>
<proteinExistence type="predicted"/>
<evidence type="ECO:0000256" key="1">
    <source>
        <dbReference type="ARBA" id="ARBA00001966"/>
    </source>
</evidence>
<dbReference type="GO" id="GO:0051539">
    <property type="term" value="F:4 iron, 4 sulfur cluster binding"/>
    <property type="evidence" value="ECO:0007669"/>
    <property type="project" value="UniProtKB-KW"/>
</dbReference>
<dbReference type="PANTHER" id="PTHR11135:SF1">
    <property type="entry name" value="PROTEIN YHCC"/>
    <property type="match status" value="1"/>
</dbReference>
<evidence type="ECO:0000256" key="6">
    <source>
        <dbReference type="ARBA" id="ARBA00023014"/>
    </source>
</evidence>
<comment type="cofactor">
    <cofactor evidence="1">
        <name>[4Fe-4S] cluster</name>
        <dbReference type="ChEBI" id="CHEBI:49883"/>
    </cofactor>
</comment>
<evidence type="ECO:0000313" key="8">
    <source>
        <dbReference type="Proteomes" id="UP000037997"/>
    </source>
</evidence>
<dbReference type="SFLD" id="SFLDG01091">
    <property type="entry name" value="uncharacterized_CHP01210-like"/>
    <property type="match status" value="1"/>
</dbReference>
<evidence type="ECO:0000256" key="5">
    <source>
        <dbReference type="ARBA" id="ARBA00023004"/>
    </source>
</evidence>
<dbReference type="InterPro" id="IPR023404">
    <property type="entry name" value="rSAM_horseshoe"/>
</dbReference>
<evidence type="ECO:0000256" key="4">
    <source>
        <dbReference type="ARBA" id="ARBA00022723"/>
    </source>
</evidence>
<dbReference type="GO" id="GO:0003824">
    <property type="term" value="F:catalytic activity"/>
    <property type="evidence" value="ECO:0007669"/>
    <property type="project" value="InterPro"/>
</dbReference>
<dbReference type="InterPro" id="IPR005911">
    <property type="entry name" value="YhcC-like"/>
</dbReference>
<dbReference type="InterPro" id="IPR006638">
    <property type="entry name" value="Elp3/MiaA/NifB-like_rSAM"/>
</dbReference>